<feature type="region of interest" description="Disordered" evidence="1">
    <location>
        <begin position="1"/>
        <end position="29"/>
    </location>
</feature>
<gene>
    <name evidence="2" type="ORF">HEK616_81420</name>
</gene>
<dbReference type="Proteomes" id="UP001059597">
    <property type="component" value="Plasmid SNP1"/>
</dbReference>
<keyword evidence="3" id="KW-1185">Reference proteome</keyword>
<evidence type="ECO:0000313" key="2">
    <source>
        <dbReference type="EMBL" id="BDM74655.1"/>
    </source>
</evidence>
<keyword evidence="2" id="KW-0614">Plasmid</keyword>
<evidence type="ECO:0000313" key="3">
    <source>
        <dbReference type="Proteomes" id="UP001059597"/>
    </source>
</evidence>
<sequence>MRAPRAEEFFRLSQSHSAVQGPDPASAGEVDEYVHQGHDSDCDTLPRQFALRYQVGIRCGELERSFRRSSPSAP</sequence>
<accession>A0ABM8A7C9</accession>
<evidence type="ECO:0000256" key="1">
    <source>
        <dbReference type="SAM" id="MobiDB-lite"/>
    </source>
</evidence>
<protein>
    <submittedName>
        <fullName evidence="2">Uncharacterized protein</fullName>
    </submittedName>
</protein>
<dbReference type="EMBL" id="AP026074">
    <property type="protein sequence ID" value="BDM74655.1"/>
    <property type="molecule type" value="Genomic_DNA"/>
</dbReference>
<proteinExistence type="predicted"/>
<feature type="compositionally biased region" description="Basic and acidic residues" evidence="1">
    <location>
        <begin position="1"/>
        <end position="10"/>
    </location>
</feature>
<name>A0ABM8A7C9_STRNI</name>
<geneLocation type="plasmid" evidence="2 3">
    <name>SNP1</name>
</geneLocation>
<organism evidence="2 3">
    <name type="scientific">Streptomyces nigrescens</name>
    <dbReference type="NCBI Taxonomy" id="1920"/>
    <lineage>
        <taxon>Bacteria</taxon>
        <taxon>Bacillati</taxon>
        <taxon>Actinomycetota</taxon>
        <taxon>Actinomycetes</taxon>
        <taxon>Kitasatosporales</taxon>
        <taxon>Streptomycetaceae</taxon>
        <taxon>Streptomyces</taxon>
    </lineage>
</organism>
<reference evidence="2" key="1">
    <citation type="submission" date="2022-06" db="EMBL/GenBank/DDBJ databases">
        <title>Complete genome sequence of Streptomyces nigrescens HEK616.</title>
        <authorList>
            <person name="Asamizu S."/>
            <person name="Onaka H."/>
        </authorList>
    </citation>
    <scope>NUCLEOTIDE SEQUENCE</scope>
    <source>
        <strain evidence="2">HEK616</strain>
        <plasmid evidence="2">SNP1</plasmid>
    </source>
</reference>